<dbReference type="InterPro" id="IPR006261">
    <property type="entry name" value="dGTPase"/>
</dbReference>
<dbReference type="Proteomes" id="UP001164676">
    <property type="component" value="Chromosome"/>
</dbReference>
<evidence type="ECO:0000256" key="3">
    <source>
        <dbReference type="SAM" id="MobiDB-lite"/>
    </source>
</evidence>
<dbReference type="PROSITE" id="PS51831">
    <property type="entry name" value="HD"/>
    <property type="match status" value="1"/>
</dbReference>
<dbReference type="InterPro" id="IPR003607">
    <property type="entry name" value="HD/PDEase_dom"/>
</dbReference>
<comment type="similarity">
    <text evidence="2">Belongs to the dGTPase family. Type 2 subfamily.</text>
</comment>
<dbReference type="RefSeq" id="WP_269597257.1">
    <property type="nucleotide sequence ID" value="NZ_CP114584.1"/>
</dbReference>
<evidence type="ECO:0000259" key="4">
    <source>
        <dbReference type="PROSITE" id="PS51831"/>
    </source>
</evidence>
<name>A0ABY7LB92_9GAMM</name>
<dbReference type="SUPFAM" id="SSF109604">
    <property type="entry name" value="HD-domain/PDEase-like"/>
    <property type="match status" value="1"/>
</dbReference>
<dbReference type="EMBL" id="CP114584">
    <property type="protein sequence ID" value="WBA13887.1"/>
    <property type="molecule type" value="Genomic_DNA"/>
</dbReference>
<dbReference type="PANTHER" id="PTHR11373:SF40">
    <property type="entry name" value="DEOXYGUANOSINETRIPHOSPHATE TRIPHOSPHOHYDROLASE-LIKE PROTEIN 2"/>
    <property type="match status" value="1"/>
</dbReference>
<dbReference type="CDD" id="cd00077">
    <property type="entry name" value="HDc"/>
    <property type="match status" value="1"/>
</dbReference>
<dbReference type="PANTHER" id="PTHR11373">
    <property type="entry name" value="DEOXYNUCLEOSIDE TRIPHOSPHATE TRIPHOSPHOHYDROLASE"/>
    <property type="match status" value="1"/>
</dbReference>
<dbReference type="NCBIfam" id="NF041026">
    <property type="entry name" value="antiphage_dGTPase"/>
    <property type="match status" value="1"/>
</dbReference>
<dbReference type="InterPro" id="IPR026875">
    <property type="entry name" value="PHydrolase_assoc_dom"/>
</dbReference>
<dbReference type="InterPro" id="IPR006674">
    <property type="entry name" value="HD_domain"/>
</dbReference>
<sequence length="442" mass="51427">MGWSDKELRARRSGDTKKRSQDVRSEYDRDEARLIHSAAFRRLQSKTQVLGLGESDFYRTRLTHSMEVAQIGRGIVLNLSKTNPKQKKYLPDTSLISAICLAHDIGHPPFGHGGEVALNYCMREHGGFEGNGQTLRILGKLDKYKRGYGMDPTRRMLLGVLKYPNKYSSVVNNSFYQDKDFRLPNWLFKSKYQKPPKCYHDCDQDIIDFIFKPFSSEDIKKFTEKDDIEDKHSDSRYKSLDASIMNLADNISYSLHDLEDALSLKMITKNDWKHHFRHNKDSFEKVGISYKEITEDLFSDSYRRKNAIGSLVNLMISNSKIKYNGSGCSHPILRYGVFLDKKTESLREEIFSLVNKKVIKHENVQQLEFKGQKLVVELFEVLSSDPERFLPKVTLEKLEENENRHMKERVICDFISGMTDDYATRFYEKIFTPQKGSIFDRL</sequence>
<organism evidence="5 6">
    <name type="scientific">Salinivibrio proteolyticus</name>
    <dbReference type="NCBI Taxonomy" id="334715"/>
    <lineage>
        <taxon>Bacteria</taxon>
        <taxon>Pseudomonadati</taxon>
        <taxon>Pseudomonadota</taxon>
        <taxon>Gammaproteobacteria</taxon>
        <taxon>Vibrionales</taxon>
        <taxon>Vibrionaceae</taxon>
        <taxon>Salinivibrio</taxon>
    </lineage>
</organism>
<dbReference type="Gene3D" id="1.10.3210.10">
    <property type="entry name" value="Hypothetical protein af1432"/>
    <property type="match status" value="2"/>
</dbReference>
<dbReference type="InterPro" id="IPR023023">
    <property type="entry name" value="dNTPase_2"/>
</dbReference>
<evidence type="ECO:0000313" key="5">
    <source>
        <dbReference type="EMBL" id="WBA13887.1"/>
    </source>
</evidence>
<dbReference type="SMART" id="SM00471">
    <property type="entry name" value="HDc"/>
    <property type="match status" value="1"/>
</dbReference>
<evidence type="ECO:0000256" key="1">
    <source>
        <dbReference type="ARBA" id="ARBA00022801"/>
    </source>
</evidence>
<keyword evidence="6" id="KW-1185">Reference proteome</keyword>
<keyword evidence="1 2" id="KW-0378">Hydrolase</keyword>
<accession>A0ABY7LB92</accession>
<proteinExistence type="inferred from homology"/>
<feature type="region of interest" description="Disordered" evidence="3">
    <location>
        <begin position="1"/>
        <end position="24"/>
    </location>
</feature>
<dbReference type="NCBIfam" id="TIGR01353">
    <property type="entry name" value="dGTP_triPase"/>
    <property type="match status" value="1"/>
</dbReference>
<feature type="domain" description="HD" evidence="4">
    <location>
        <begin position="61"/>
        <end position="254"/>
    </location>
</feature>
<gene>
    <name evidence="5" type="ORF">N7E60_09105</name>
</gene>
<dbReference type="NCBIfam" id="NF003701">
    <property type="entry name" value="PRK05318.1"/>
    <property type="match status" value="1"/>
</dbReference>
<reference evidence="5" key="1">
    <citation type="submission" date="2022-09" db="EMBL/GenBank/DDBJ databases">
        <authorList>
            <person name="Li Z.-J."/>
        </authorList>
    </citation>
    <scope>NUCLEOTIDE SEQUENCE</scope>
    <source>
        <strain evidence="5">TGB10</strain>
    </source>
</reference>
<dbReference type="InterPro" id="IPR050135">
    <property type="entry name" value="dGTPase-like"/>
</dbReference>
<evidence type="ECO:0000256" key="2">
    <source>
        <dbReference type="HAMAP-Rule" id="MF_01212"/>
    </source>
</evidence>
<dbReference type="Pfam" id="PF13286">
    <property type="entry name" value="HD_assoc"/>
    <property type="match status" value="1"/>
</dbReference>
<dbReference type="Pfam" id="PF01966">
    <property type="entry name" value="HD"/>
    <property type="match status" value="1"/>
</dbReference>
<protein>
    <recommendedName>
        <fullName evidence="2">Deoxyguanosinetriphosphate triphosphohydrolase-like protein</fullName>
    </recommendedName>
</protein>
<dbReference type="HAMAP" id="MF_01212">
    <property type="entry name" value="dGTPase_type2"/>
    <property type="match status" value="1"/>
</dbReference>
<evidence type="ECO:0000313" key="6">
    <source>
        <dbReference type="Proteomes" id="UP001164676"/>
    </source>
</evidence>